<dbReference type="AlphaFoldDB" id="A0A4Y6V3U5"/>
<name>A0A4Y6V3U5_SACBS</name>
<protein>
    <submittedName>
        <fullName evidence="2">Chemotaxis protein CheW</fullName>
    </submittedName>
</protein>
<evidence type="ECO:0000259" key="1">
    <source>
        <dbReference type="PROSITE" id="PS50851"/>
    </source>
</evidence>
<dbReference type="Gene3D" id="2.40.50.180">
    <property type="entry name" value="CheA-289, Domain 4"/>
    <property type="match status" value="1"/>
</dbReference>
<dbReference type="InterPro" id="IPR039315">
    <property type="entry name" value="CheW"/>
</dbReference>
<dbReference type="GO" id="GO:0006935">
    <property type="term" value="P:chemotaxis"/>
    <property type="evidence" value="ECO:0007669"/>
    <property type="project" value="InterPro"/>
</dbReference>
<feature type="domain" description="CheW-like" evidence="1">
    <location>
        <begin position="6"/>
        <end position="147"/>
    </location>
</feature>
<dbReference type="PANTHER" id="PTHR22617:SF43">
    <property type="entry name" value="PROTEIN PILI"/>
    <property type="match status" value="1"/>
</dbReference>
<dbReference type="RefSeq" id="WP_141449724.1">
    <property type="nucleotide sequence ID" value="NZ_CP041217.1"/>
</dbReference>
<proteinExistence type="predicted"/>
<gene>
    <name evidence="2" type="ORF">FFV09_21375</name>
</gene>
<sequence length="150" mass="16832">MFQDNAEQFVVFKIEGEEYGLPIGSVLQILTVPAEVPVSDYYSAVRGMMKIRGKIMPIFDVRFAFGFDEAPADPKQRLLLVQLGRLHVGLIVDEVTEVLQTGAQAPQISDGRSRGKRAGTFFTGMYKTNDRIVMLFDLQEMLEEEGLNVE</sequence>
<keyword evidence="3" id="KW-1185">Reference proteome</keyword>
<dbReference type="EMBL" id="CP041217">
    <property type="protein sequence ID" value="QDH23187.1"/>
    <property type="molecule type" value="Genomic_DNA"/>
</dbReference>
<dbReference type="OrthoDB" id="9794382at2"/>
<dbReference type="GO" id="GO:0007165">
    <property type="term" value="P:signal transduction"/>
    <property type="evidence" value="ECO:0007669"/>
    <property type="project" value="InterPro"/>
</dbReference>
<dbReference type="InterPro" id="IPR036061">
    <property type="entry name" value="CheW-like_dom_sf"/>
</dbReference>
<dbReference type="PROSITE" id="PS50851">
    <property type="entry name" value="CHEW"/>
    <property type="match status" value="1"/>
</dbReference>
<evidence type="ECO:0000313" key="3">
    <source>
        <dbReference type="Proteomes" id="UP000316968"/>
    </source>
</evidence>
<dbReference type="Pfam" id="PF01584">
    <property type="entry name" value="CheW"/>
    <property type="match status" value="1"/>
</dbReference>
<dbReference type="PANTHER" id="PTHR22617">
    <property type="entry name" value="CHEMOTAXIS SENSOR HISTIDINE KINASE-RELATED"/>
    <property type="match status" value="1"/>
</dbReference>
<dbReference type="KEGG" id="saca:FFV09_21375"/>
<evidence type="ECO:0000313" key="2">
    <source>
        <dbReference type="EMBL" id="QDH23187.1"/>
    </source>
</evidence>
<accession>A0A4Y6V3U5</accession>
<dbReference type="InterPro" id="IPR002545">
    <property type="entry name" value="CheW-lke_dom"/>
</dbReference>
<reference evidence="2 3" key="1">
    <citation type="submission" date="2019-06" db="EMBL/GenBank/DDBJ databases">
        <title>Saccharibacillus brassicae sp. nov., an endophytic bacterium isolated from Chinese cabbage seeds (Brassica pekinensis).</title>
        <authorList>
            <person name="Jiang L."/>
            <person name="Lee J."/>
            <person name="Kim S.W."/>
        </authorList>
    </citation>
    <scope>NUCLEOTIDE SEQUENCE [LARGE SCALE GENOMIC DNA]</scope>
    <source>
        <strain evidence="3">KCTC 43072 / ATSA2</strain>
    </source>
</reference>
<dbReference type="SUPFAM" id="SSF50341">
    <property type="entry name" value="CheW-like"/>
    <property type="match status" value="1"/>
</dbReference>
<organism evidence="2 3">
    <name type="scientific">Saccharibacillus brassicae</name>
    <dbReference type="NCBI Taxonomy" id="2583377"/>
    <lineage>
        <taxon>Bacteria</taxon>
        <taxon>Bacillati</taxon>
        <taxon>Bacillota</taxon>
        <taxon>Bacilli</taxon>
        <taxon>Bacillales</taxon>
        <taxon>Paenibacillaceae</taxon>
        <taxon>Saccharibacillus</taxon>
    </lineage>
</organism>
<dbReference type="Proteomes" id="UP000316968">
    <property type="component" value="Chromosome"/>
</dbReference>
<dbReference type="SMART" id="SM00260">
    <property type="entry name" value="CheW"/>
    <property type="match status" value="1"/>
</dbReference>
<dbReference type="GO" id="GO:0005829">
    <property type="term" value="C:cytosol"/>
    <property type="evidence" value="ECO:0007669"/>
    <property type="project" value="TreeGrafter"/>
</dbReference>
<dbReference type="Gene3D" id="2.30.30.40">
    <property type="entry name" value="SH3 Domains"/>
    <property type="match status" value="1"/>
</dbReference>